<dbReference type="GO" id="GO:0035438">
    <property type="term" value="F:cyclic-di-GMP binding"/>
    <property type="evidence" value="ECO:0007669"/>
    <property type="project" value="InterPro"/>
</dbReference>
<keyword evidence="3" id="KW-1185">Reference proteome</keyword>
<name>A0A919P7K0_9CELL</name>
<evidence type="ECO:0000313" key="3">
    <source>
        <dbReference type="Proteomes" id="UP000632740"/>
    </source>
</evidence>
<reference evidence="2" key="1">
    <citation type="submission" date="2021-01" db="EMBL/GenBank/DDBJ databases">
        <title>Whole genome shotgun sequence of Cellulomonas chitinilytica NBRC 110799.</title>
        <authorList>
            <person name="Komaki H."/>
            <person name="Tamura T."/>
        </authorList>
    </citation>
    <scope>NUCLEOTIDE SEQUENCE</scope>
    <source>
        <strain evidence="2">NBRC 110799</strain>
    </source>
</reference>
<proteinExistence type="predicted"/>
<dbReference type="InterPro" id="IPR009875">
    <property type="entry name" value="PilZ_domain"/>
</dbReference>
<protein>
    <recommendedName>
        <fullName evidence="1">PilZ domain-containing protein</fullName>
    </recommendedName>
</protein>
<dbReference type="RefSeq" id="WP_203758587.1">
    <property type="nucleotide sequence ID" value="NZ_BONK01000021.1"/>
</dbReference>
<sequence>MHDLARCAIAVGDRALDGHVAACEDGTLTFSADHGVVGALREGDDVQVLVLDEVRGEVRYSGRIAEVGVTTVHVEDLELTSMLQKRQVARVRISQICGGVVQAADGSTRSISFAVVDIGAHGMRISTNAGLEEEDRITFRFPTRDASVLLDAEVLRSQRTATGATQYGCRFVGLQEKDADALFRFVLQTQGAQRRSRLRV</sequence>
<dbReference type="SUPFAM" id="SSF141371">
    <property type="entry name" value="PilZ domain-like"/>
    <property type="match status" value="1"/>
</dbReference>
<dbReference type="EMBL" id="BONK01000021">
    <property type="protein sequence ID" value="GIG23582.1"/>
    <property type="molecule type" value="Genomic_DNA"/>
</dbReference>
<evidence type="ECO:0000313" key="2">
    <source>
        <dbReference type="EMBL" id="GIG23582.1"/>
    </source>
</evidence>
<dbReference type="Pfam" id="PF07238">
    <property type="entry name" value="PilZ"/>
    <property type="match status" value="1"/>
</dbReference>
<comment type="caution">
    <text evidence="2">The sequence shown here is derived from an EMBL/GenBank/DDBJ whole genome shotgun (WGS) entry which is preliminary data.</text>
</comment>
<dbReference type="Gene3D" id="2.40.10.220">
    <property type="entry name" value="predicted glycosyltransferase like domains"/>
    <property type="match status" value="1"/>
</dbReference>
<accession>A0A919P7K0</accession>
<evidence type="ECO:0000259" key="1">
    <source>
        <dbReference type="Pfam" id="PF07238"/>
    </source>
</evidence>
<dbReference type="Proteomes" id="UP000632740">
    <property type="component" value="Unassembled WGS sequence"/>
</dbReference>
<gene>
    <name evidence="2" type="ORF">Cch01nite_43060</name>
</gene>
<organism evidence="2 3">
    <name type="scientific">Cellulomonas chitinilytica</name>
    <dbReference type="NCBI Taxonomy" id="398759"/>
    <lineage>
        <taxon>Bacteria</taxon>
        <taxon>Bacillati</taxon>
        <taxon>Actinomycetota</taxon>
        <taxon>Actinomycetes</taxon>
        <taxon>Micrococcales</taxon>
        <taxon>Cellulomonadaceae</taxon>
        <taxon>Cellulomonas</taxon>
    </lineage>
</organism>
<feature type="domain" description="PilZ" evidence="1">
    <location>
        <begin position="85"/>
        <end position="188"/>
    </location>
</feature>
<dbReference type="AlphaFoldDB" id="A0A919P7K0"/>